<dbReference type="InterPro" id="IPR036179">
    <property type="entry name" value="Ig-like_dom_sf"/>
</dbReference>
<keyword evidence="5" id="KW-1185">Reference proteome</keyword>
<keyword evidence="2" id="KW-0732">Signal</keyword>
<dbReference type="GO" id="GO:0050808">
    <property type="term" value="P:synapse organization"/>
    <property type="evidence" value="ECO:0007669"/>
    <property type="project" value="TreeGrafter"/>
</dbReference>
<feature type="chain" id="PRO_5044024641" description="Ig-like domain-containing protein" evidence="2">
    <location>
        <begin position="32"/>
        <end position="288"/>
    </location>
</feature>
<feature type="signal peptide" evidence="2">
    <location>
        <begin position="1"/>
        <end position="31"/>
    </location>
</feature>
<evidence type="ECO:0000313" key="5">
    <source>
        <dbReference type="Proteomes" id="UP001487740"/>
    </source>
</evidence>
<evidence type="ECO:0000256" key="1">
    <source>
        <dbReference type="SAM" id="MobiDB-lite"/>
    </source>
</evidence>
<dbReference type="InterPro" id="IPR003599">
    <property type="entry name" value="Ig_sub"/>
</dbReference>
<evidence type="ECO:0000256" key="2">
    <source>
        <dbReference type="SAM" id="SignalP"/>
    </source>
</evidence>
<dbReference type="Proteomes" id="UP001487740">
    <property type="component" value="Unassembled WGS sequence"/>
</dbReference>
<dbReference type="Pfam" id="PF00047">
    <property type="entry name" value="ig"/>
    <property type="match status" value="1"/>
</dbReference>
<feature type="domain" description="Ig-like" evidence="3">
    <location>
        <begin position="169"/>
        <end position="250"/>
    </location>
</feature>
<dbReference type="SMART" id="SM00409">
    <property type="entry name" value="IG"/>
    <property type="match status" value="2"/>
</dbReference>
<evidence type="ECO:0000313" key="4">
    <source>
        <dbReference type="EMBL" id="KAK8405710.1"/>
    </source>
</evidence>
<feature type="domain" description="Ig-like" evidence="3">
    <location>
        <begin position="52"/>
        <end position="150"/>
    </location>
</feature>
<dbReference type="InterPro" id="IPR037448">
    <property type="entry name" value="Zig-8"/>
</dbReference>
<dbReference type="InterPro" id="IPR013151">
    <property type="entry name" value="Immunoglobulin_dom"/>
</dbReference>
<organism evidence="4 5">
    <name type="scientific">Scylla paramamosain</name>
    <name type="common">Mud crab</name>
    <dbReference type="NCBI Taxonomy" id="85552"/>
    <lineage>
        <taxon>Eukaryota</taxon>
        <taxon>Metazoa</taxon>
        <taxon>Ecdysozoa</taxon>
        <taxon>Arthropoda</taxon>
        <taxon>Crustacea</taxon>
        <taxon>Multicrustacea</taxon>
        <taxon>Malacostraca</taxon>
        <taxon>Eumalacostraca</taxon>
        <taxon>Eucarida</taxon>
        <taxon>Decapoda</taxon>
        <taxon>Pleocyemata</taxon>
        <taxon>Brachyura</taxon>
        <taxon>Eubrachyura</taxon>
        <taxon>Portunoidea</taxon>
        <taxon>Portunidae</taxon>
        <taxon>Portuninae</taxon>
        <taxon>Scylla</taxon>
    </lineage>
</organism>
<dbReference type="EMBL" id="JARAKH010000003">
    <property type="protein sequence ID" value="KAK8405710.1"/>
    <property type="molecule type" value="Genomic_DNA"/>
</dbReference>
<dbReference type="AlphaFoldDB" id="A0AAW0V1A6"/>
<dbReference type="PANTHER" id="PTHR23279">
    <property type="entry name" value="DEFECTIVE PROBOSCIS EXTENSION RESPONSE DPR -RELATED"/>
    <property type="match status" value="1"/>
</dbReference>
<gene>
    <name evidence="4" type="ORF">O3P69_001902</name>
</gene>
<feature type="region of interest" description="Disordered" evidence="1">
    <location>
        <begin position="30"/>
        <end position="54"/>
    </location>
</feature>
<dbReference type="SUPFAM" id="SSF48726">
    <property type="entry name" value="Immunoglobulin"/>
    <property type="match status" value="2"/>
</dbReference>
<dbReference type="InterPro" id="IPR003598">
    <property type="entry name" value="Ig_sub2"/>
</dbReference>
<dbReference type="SMART" id="SM00408">
    <property type="entry name" value="IGc2"/>
    <property type="match status" value="2"/>
</dbReference>
<dbReference type="InterPro" id="IPR013106">
    <property type="entry name" value="Ig_V-set"/>
</dbReference>
<protein>
    <recommendedName>
        <fullName evidence="3">Ig-like domain-containing protein</fullName>
    </recommendedName>
</protein>
<name>A0AAW0V1A6_SCYPA</name>
<comment type="caution">
    <text evidence="4">The sequence shown here is derived from an EMBL/GenBank/DDBJ whole genome shotgun (WGS) entry which is preliminary data.</text>
</comment>
<dbReference type="InterPro" id="IPR013783">
    <property type="entry name" value="Ig-like_fold"/>
</dbReference>
<reference evidence="4 5" key="1">
    <citation type="submission" date="2023-03" db="EMBL/GenBank/DDBJ databases">
        <title>High-quality genome of Scylla paramamosain provides insights in environmental adaptation.</title>
        <authorList>
            <person name="Zhang L."/>
        </authorList>
    </citation>
    <scope>NUCLEOTIDE SEQUENCE [LARGE SCALE GENOMIC DNA]</scope>
    <source>
        <strain evidence="4">LZ_2023a</strain>
        <tissue evidence="4">Muscle</tissue>
    </source>
</reference>
<dbReference type="GO" id="GO:0032589">
    <property type="term" value="C:neuron projection membrane"/>
    <property type="evidence" value="ECO:0007669"/>
    <property type="project" value="TreeGrafter"/>
</dbReference>
<sequence length="288" mass="30739">MNLRLTPPAMLSASIMLASLLILLGANSGSAEPNPEPAKGKSKKEGGNWTPPEFDETLPSSVTVMEGETATLPCVVTKLRGRSVSWIRQSDLHVISANQLIFTSDDRFKVRMENETSFELEVRTALTNDSGVYECQVNTRPKLSRPVTLTVQASGASIHGPAEVYIKTGSTLVLTCSAAIHANAITKVDWEHNDTKVTISGPRGGVSIHTEAGGREVREVTSRLSVVRAAPPDAGNYTCRPHAALPATTTVYIVDEQFPAAMHHESRAGAVVSPCSVLLLGAAFLAVR</sequence>
<dbReference type="PROSITE" id="PS50835">
    <property type="entry name" value="IG_LIKE"/>
    <property type="match status" value="2"/>
</dbReference>
<dbReference type="InterPro" id="IPR007110">
    <property type="entry name" value="Ig-like_dom"/>
</dbReference>
<dbReference type="Gene3D" id="2.60.40.10">
    <property type="entry name" value="Immunoglobulins"/>
    <property type="match status" value="2"/>
</dbReference>
<dbReference type="SMART" id="SM00406">
    <property type="entry name" value="IGv"/>
    <property type="match status" value="1"/>
</dbReference>
<proteinExistence type="predicted"/>
<dbReference type="PANTHER" id="PTHR23279:SF6">
    <property type="entry name" value="DEFECTIVE PROBOSCIS EXTENSION RESPONSE 7, ISOFORM F"/>
    <property type="match status" value="1"/>
</dbReference>
<evidence type="ECO:0000259" key="3">
    <source>
        <dbReference type="PROSITE" id="PS50835"/>
    </source>
</evidence>
<accession>A0AAW0V1A6</accession>
<dbReference type="Pfam" id="PF07686">
    <property type="entry name" value="V-set"/>
    <property type="match status" value="1"/>
</dbReference>